<dbReference type="PRINTS" id="PR00756">
    <property type="entry name" value="ALADIPTASE"/>
</dbReference>
<keyword evidence="9" id="KW-0862">Zinc</keyword>
<feature type="domain" description="Peptidase M1 membrane alanine aminopeptidase" evidence="13">
    <location>
        <begin position="279"/>
        <end position="428"/>
    </location>
</feature>
<dbReference type="AlphaFoldDB" id="A0A5C4N2W0"/>
<dbReference type="PANTHER" id="PTHR11533">
    <property type="entry name" value="PROTEASE M1 ZINC METALLOPROTEASE"/>
    <property type="match status" value="1"/>
</dbReference>
<evidence type="ECO:0000256" key="6">
    <source>
        <dbReference type="ARBA" id="ARBA00022670"/>
    </source>
</evidence>
<dbReference type="InterPro" id="IPR001930">
    <property type="entry name" value="Peptidase_M1"/>
</dbReference>
<dbReference type="GO" id="GO:0006508">
    <property type="term" value="P:proteolysis"/>
    <property type="evidence" value="ECO:0007669"/>
    <property type="project" value="UniProtKB-KW"/>
</dbReference>
<dbReference type="SUPFAM" id="SSF55486">
    <property type="entry name" value="Metalloproteases ('zincins'), catalytic domain"/>
    <property type="match status" value="1"/>
</dbReference>
<dbReference type="Pfam" id="PF20773">
    <property type="entry name" value="InhA-like_MAM"/>
    <property type="match status" value="1"/>
</dbReference>
<evidence type="ECO:0000256" key="2">
    <source>
        <dbReference type="ARBA" id="ARBA00001947"/>
    </source>
</evidence>
<accession>A0A5C4N2W0</accession>
<evidence type="ECO:0000256" key="12">
    <source>
        <dbReference type="ARBA" id="ARBA00031533"/>
    </source>
</evidence>
<comment type="caution">
    <text evidence="15">The sequence shown here is derived from an EMBL/GenBank/DDBJ whole genome shotgun (WGS) entry which is preliminary data.</text>
</comment>
<evidence type="ECO:0000313" key="14">
    <source>
        <dbReference type="EMBL" id="TNC51798.1"/>
    </source>
</evidence>
<comment type="catalytic activity">
    <reaction evidence="1">
        <text>Release of an N-terminal amino acid, Xaa-|-Yaa- from a peptide, amide or arylamide. Xaa is preferably Ala, but may be most amino acids including Pro (slow action). When a terminal hydrophobic residue is followed by a prolyl residue, the two may be released as an intact Xaa-Pro dipeptide.</text>
        <dbReference type="EC" id="3.4.11.2"/>
    </reaction>
</comment>
<evidence type="ECO:0000256" key="4">
    <source>
        <dbReference type="ARBA" id="ARBA00012564"/>
    </source>
</evidence>
<evidence type="ECO:0000256" key="1">
    <source>
        <dbReference type="ARBA" id="ARBA00000098"/>
    </source>
</evidence>
<keyword evidence="8" id="KW-0378">Hydrolase</keyword>
<dbReference type="EMBL" id="VDFR01000005">
    <property type="protein sequence ID" value="TNC51798.1"/>
    <property type="molecule type" value="Genomic_DNA"/>
</dbReference>
<evidence type="ECO:0000256" key="3">
    <source>
        <dbReference type="ARBA" id="ARBA00010136"/>
    </source>
</evidence>
<protein>
    <recommendedName>
        <fullName evidence="5">Aminopeptidase N</fullName>
        <ecNumber evidence="4">3.4.11.2</ecNumber>
    </recommendedName>
    <alternativeName>
        <fullName evidence="11">Alanine aminopeptidase</fullName>
    </alternativeName>
    <alternativeName>
        <fullName evidence="12">Lysyl aminopeptidase</fullName>
    </alternativeName>
</protein>
<keyword evidence="10" id="KW-0482">Metalloprotease</keyword>
<dbReference type="GO" id="GO:0016285">
    <property type="term" value="F:alanyl aminopeptidase activity"/>
    <property type="evidence" value="ECO:0007669"/>
    <property type="project" value="UniProtKB-EC"/>
</dbReference>
<name>A0A5C4N2W0_9ACTN</name>
<dbReference type="Gene3D" id="1.10.390.10">
    <property type="entry name" value="Neutral Protease Domain 2"/>
    <property type="match status" value="1"/>
</dbReference>
<dbReference type="InterPro" id="IPR014782">
    <property type="entry name" value="Peptidase_M1_dom"/>
</dbReference>
<evidence type="ECO:0000256" key="9">
    <source>
        <dbReference type="ARBA" id="ARBA00022833"/>
    </source>
</evidence>
<reference evidence="15 16" key="1">
    <citation type="submission" date="2019-05" db="EMBL/GenBank/DDBJ databases">
        <title>Mumia sp. nov., isolated from the intestinal contents of plateau pika (Ochotona curzoniae) in the Qinghai-Tibet plateau of China.</title>
        <authorList>
            <person name="Tian Z."/>
        </authorList>
    </citation>
    <scope>NUCLEOTIDE SEQUENCE [LARGE SCALE GENOMIC DNA]</scope>
    <source>
        <strain evidence="16">527</strain>
        <strain evidence="15">Z527</strain>
    </source>
</reference>
<organism evidence="15 16">
    <name type="scientific">Mumia zhuanghuii</name>
    <dbReference type="NCBI Taxonomy" id="2585211"/>
    <lineage>
        <taxon>Bacteria</taxon>
        <taxon>Bacillati</taxon>
        <taxon>Actinomycetota</taxon>
        <taxon>Actinomycetes</taxon>
        <taxon>Propionibacteriales</taxon>
        <taxon>Nocardioidaceae</taxon>
        <taxon>Mumia</taxon>
    </lineage>
</organism>
<evidence type="ECO:0000256" key="5">
    <source>
        <dbReference type="ARBA" id="ARBA00015611"/>
    </source>
</evidence>
<dbReference type="GO" id="GO:0008237">
    <property type="term" value="F:metallopeptidase activity"/>
    <property type="evidence" value="ECO:0007669"/>
    <property type="project" value="UniProtKB-KW"/>
</dbReference>
<proteinExistence type="inferred from homology"/>
<evidence type="ECO:0000259" key="13">
    <source>
        <dbReference type="Pfam" id="PF01433"/>
    </source>
</evidence>
<dbReference type="InterPro" id="IPR027268">
    <property type="entry name" value="Peptidase_M4/M1_CTD_sf"/>
</dbReference>
<comment type="similarity">
    <text evidence="3">Belongs to the peptidase M1 family.</text>
</comment>
<dbReference type="PANTHER" id="PTHR11533:SF297">
    <property type="entry name" value="AMINOPEPTIDASE N"/>
    <property type="match status" value="1"/>
</dbReference>
<dbReference type="InterPro" id="IPR050344">
    <property type="entry name" value="Peptidase_M1_aminopeptidases"/>
</dbReference>
<comment type="cofactor">
    <cofactor evidence="2">
        <name>Zn(2+)</name>
        <dbReference type="ChEBI" id="CHEBI:29105"/>
    </cofactor>
</comment>
<keyword evidence="7" id="KW-0479">Metal-binding</keyword>
<evidence type="ECO:0000256" key="8">
    <source>
        <dbReference type="ARBA" id="ARBA00022801"/>
    </source>
</evidence>
<gene>
    <name evidence="15" type="ORF">FHE65_00630</name>
    <name evidence="14" type="ORF">FHE65_01300</name>
</gene>
<dbReference type="EC" id="3.4.11.2" evidence="4"/>
<evidence type="ECO:0000256" key="11">
    <source>
        <dbReference type="ARBA" id="ARBA00029811"/>
    </source>
</evidence>
<dbReference type="OrthoDB" id="3885507at2"/>
<keyword evidence="6" id="KW-0645">Protease</keyword>
<evidence type="ECO:0000256" key="7">
    <source>
        <dbReference type="ARBA" id="ARBA00022723"/>
    </source>
</evidence>
<evidence type="ECO:0000313" key="15">
    <source>
        <dbReference type="EMBL" id="TNC52204.1"/>
    </source>
</evidence>
<dbReference type="EMBL" id="VDFR01000004">
    <property type="protein sequence ID" value="TNC52204.1"/>
    <property type="molecule type" value="Genomic_DNA"/>
</dbReference>
<sequence length="461" mass="49925">MVEAIDPQLYEPVPTRTGDQYAISQVAGEAASYKRLSRTVEVPAGGGELGFWVDRATETDWDFVFVEARTPGQDDWTTLPDLGGATSTSVGDACPFWLSLHPFLGHYQSAQPDGTCAPNGTTGTWNAATGSSDGYEQWRVDLGAWAGGSVEVAITYASDDAFQGMGVFVDDVTTPTGVGSTSFEDDGDTFDGWAVTGAPAGSAPNPDDWIAGAPDEGPPTLGEKVEANFAKHPQILDFLQESFGPYPFSASGGLVDAHLGLGFALENQTRPIYAQEWFSRSDETAEGVIVHELAHQWYGDSLALQRWRDIWLNEGFASYAEWLWWESKGEATAQEIFDSTYGDHPADDPFWDVVIGDPGPDDLFDGAVYDRGAMTLHQLRVTVGDDDFFAILRGWAARYEGGNVTIPQFIAYAERVSGQQLDALFDAWLFTGERPEVSGALARRSPVDLPPLVGAQRPSHG</sequence>
<evidence type="ECO:0000256" key="10">
    <source>
        <dbReference type="ARBA" id="ARBA00023049"/>
    </source>
</evidence>
<evidence type="ECO:0000313" key="16">
    <source>
        <dbReference type="Proteomes" id="UP000306740"/>
    </source>
</evidence>
<dbReference type="GO" id="GO:0008270">
    <property type="term" value="F:zinc ion binding"/>
    <property type="evidence" value="ECO:0007669"/>
    <property type="project" value="InterPro"/>
</dbReference>
<dbReference type="Pfam" id="PF01433">
    <property type="entry name" value="Peptidase_M1"/>
    <property type="match status" value="1"/>
</dbReference>
<dbReference type="Proteomes" id="UP000306740">
    <property type="component" value="Unassembled WGS sequence"/>
</dbReference>